<keyword evidence="2" id="KW-0812">Transmembrane</keyword>
<dbReference type="Proteomes" id="UP001210211">
    <property type="component" value="Unassembled WGS sequence"/>
</dbReference>
<keyword evidence="1" id="KW-0175">Coiled coil</keyword>
<evidence type="ECO:0000313" key="4">
    <source>
        <dbReference type="EMBL" id="KAJ3689512.1"/>
    </source>
</evidence>
<feature type="transmembrane region" description="Helical" evidence="2">
    <location>
        <begin position="390"/>
        <end position="415"/>
    </location>
</feature>
<evidence type="ECO:0000256" key="2">
    <source>
        <dbReference type="SAM" id="Phobius"/>
    </source>
</evidence>
<protein>
    <submittedName>
        <fullName evidence="4">Uncharacterized protein</fullName>
    </submittedName>
</protein>
<dbReference type="Gene3D" id="1.10.287.1490">
    <property type="match status" value="1"/>
</dbReference>
<feature type="coiled-coil region" evidence="1">
    <location>
        <begin position="182"/>
        <end position="209"/>
    </location>
</feature>
<reference evidence="4 5" key="1">
    <citation type="journal article" date="2022" name="Cell">
        <title>Repeat-based holocentromeres influence genome architecture and karyotype evolution.</title>
        <authorList>
            <person name="Hofstatter P.G."/>
            <person name="Thangavel G."/>
            <person name="Lux T."/>
            <person name="Neumann P."/>
            <person name="Vondrak T."/>
            <person name="Novak P."/>
            <person name="Zhang M."/>
            <person name="Costa L."/>
            <person name="Castellani M."/>
            <person name="Scott A."/>
            <person name="Toegelov H."/>
            <person name="Fuchs J."/>
            <person name="Mata-Sucre Y."/>
            <person name="Dias Y."/>
            <person name="Vanzela A.L.L."/>
            <person name="Huettel B."/>
            <person name="Almeida C.C.S."/>
            <person name="Simkova H."/>
            <person name="Souza G."/>
            <person name="Pedrosa-Harand A."/>
            <person name="Macas J."/>
            <person name="Mayer K.F.X."/>
            <person name="Houben A."/>
            <person name="Marques A."/>
        </authorList>
    </citation>
    <scope>NUCLEOTIDE SEQUENCE [LARGE SCALE GENOMIC DNA]</scope>
    <source>
        <strain evidence="4">RhyTen1mFocal</strain>
    </source>
</reference>
<dbReference type="PANTHER" id="PTHR34360:SF1">
    <property type="entry name" value="OS08G0519400 PROTEIN"/>
    <property type="match status" value="1"/>
</dbReference>
<comment type="caution">
    <text evidence="4">The sequence shown here is derived from an EMBL/GenBank/DDBJ whole genome shotgun (WGS) entry which is preliminary data.</text>
</comment>
<dbReference type="PANTHER" id="PTHR34360">
    <property type="entry name" value="OS08G0519400 PROTEIN"/>
    <property type="match status" value="1"/>
</dbReference>
<organism evidence="4 5">
    <name type="scientific">Rhynchospora tenuis</name>
    <dbReference type="NCBI Taxonomy" id="198213"/>
    <lineage>
        <taxon>Eukaryota</taxon>
        <taxon>Viridiplantae</taxon>
        <taxon>Streptophyta</taxon>
        <taxon>Embryophyta</taxon>
        <taxon>Tracheophyta</taxon>
        <taxon>Spermatophyta</taxon>
        <taxon>Magnoliopsida</taxon>
        <taxon>Liliopsida</taxon>
        <taxon>Poales</taxon>
        <taxon>Cyperaceae</taxon>
        <taxon>Cyperoideae</taxon>
        <taxon>Rhynchosporeae</taxon>
        <taxon>Rhynchospora</taxon>
    </lineage>
</organism>
<feature type="chain" id="PRO_5042258748" evidence="3">
    <location>
        <begin position="24"/>
        <end position="455"/>
    </location>
</feature>
<dbReference type="AlphaFoldDB" id="A0AAD5Z9P2"/>
<feature type="coiled-coil region" evidence="1">
    <location>
        <begin position="86"/>
        <end position="153"/>
    </location>
</feature>
<evidence type="ECO:0000256" key="3">
    <source>
        <dbReference type="SAM" id="SignalP"/>
    </source>
</evidence>
<proteinExistence type="predicted"/>
<gene>
    <name evidence="4" type="ORF">LUZ61_018676</name>
</gene>
<sequence>MEIRKEEAIALAFQLFLVSPLLALSAASAPPHNEAPTQRQDLDVPSVGVDHSDFKLQLDHLRSQILTLESIIDDRTKELKYKDRAISNLDKTIQQKSENIVSLQNDIASLQKKLPFDVASKANAKTILLEEQIDALKKEIESQKKKRNVLEIQLIVAEYETGELSAKLKSIQKTSDEQKKWIKETEYVLKVAEEELMRARLETSVLQKQLHEVHGAWLPPWLATELTFFMEVMCDEWNEYGIPMMASFIQMATEKSKAQKWAEPHLETAKTKWMLLKTNTEPYIQLAWSKSAEWYETAEIITAPHITKFQEVTSPHIQKVLEILELYIDRSAELSEAYVEKLIVLMLLSIETYTSFLESATTYYRQAQANIGEYLNKHELAKKLATKEHVWLMASASALLALIFFLYCILSQLFCMDKPRKQIRSSHGNHRARRHKRRNVTRWCQFSESYRQGTY</sequence>
<name>A0AAD5Z9P2_9POAL</name>
<evidence type="ECO:0000256" key="1">
    <source>
        <dbReference type="SAM" id="Coils"/>
    </source>
</evidence>
<keyword evidence="3" id="KW-0732">Signal</keyword>
<dbReference type="EMBL" id="JAMRDG010000002">
    <property type="protein sequence ID" value="KAJ3689512.1"/>
    <property type="molecule type" value="Genomic_DNA"/>
</dbReference>
<keyword evidence="5" id="KW-1185">Reference proteome</keyword>
<keyword evidence="2" id="KW-0472">Membrane</keyword>
<keyword evidence="2" id="KW-1133">Transmembrane helix</keyword>
<evidence type="ECO:0000313" key="5">
    <source>
        <dbReference type="Proteomes" id="UP001210211"/>
    </source>
</evidence>
<feature type="signal peptide" evidence="3">
    <location>
        <begin position="1"/>
        <end position="23"/>
    </location>
</feature>
<accession>A0AAD5Z9P2</accession>